<comment type="caution">
    <text evidence="3">The sequence shown here is derived from an EMBL/GenBank/DDBJ whole genome shotgun (WGS) entry which is preliminary data.</text>
</comment>
<dbReference type="SUPFAM" id="SSF53474">
    <property type="entry name" value="alpha/beta-Hydrolases"/>
    <property type="match status" value="1"/>
</dbReference>
<dbReference type="RefSeq" id="WP_369312397.1">
    <property type="nucleotide sequence ID" value="NZ_JBEHZE010000001.1"/>
</dbReference>
<name>A0ABV3Z1W9_9PROT</name>
<evidence type="ECO:0000256" key="1">
    <source>
        <dbReference type="ARBA" id="ARBA00022801"/>
    </source>
</evidence>
<dbReference type="Pfam" id="PF00561">
    <property type="entry name" value="Abhydrolase_1"/>
    <property type="match status" value="1"/>
</dbReference>
<dbReference type="EMBL" id="JBEHZE010000001">
    <property type="protein sequence ID" value="MEX6632473.1"/>
    <property type="molecule type" value="Genomic_DNA"/>
</dbReference>
<dbReference type="Proteomes" id="UP001560685">
    <property type="component" value="Unassembled WGS sequence"/>
</dbReference>
<gene>
    <name evidence="3" type="ORF">ABFZ84_02835</name>
</gene>
<dbReference type="InterPro" id="IPR029058">
    <property type="entry name" value="AB_hydrolase_fold"/>
</dbReference>
<organism evidence="3 4">
    <name type="scientific">Hyphococcus lacteus</name>
    <dbReference type="NCBI Taxonomy" id="3143536"/>
    <lineage>
        <taxon>Bacteria</taxon>
        <taxon>Pseudomonadati</taxon>
        <taxon>Pseudomonadota</taxon>
        <taxon>Alphaproteobacteria</taxon>
        <taxon>Parvularculales</taxon>
        <taxon>Parvularculaceae</taxon>
        <taxon>Hyphococcus</taxon>
    </lineage>
</organism>
<dbReference type="PRINTS" id="PR00111">
    <property type="entry name" value="ABHYDROLASE"/>
</dbReference>
<dbReference type="PRINTS" id="PR00412">
    <property type="entry name" value="EPOXHYDRLASE"/>
</dbReference>
<feature type="domain" description="AB hydrolase-1" evidence="2">
    <location>
        <begin position="31"/>
        <end position="305"/>
    </location>
</feature>
<dbReference type="InterPro" id="IPR000073">
    <property type="entry name" value="AB_hydrolase_1"/>
</dbReference>
<sequence>MSTFPTPHRIRAGDTTLAIYENDGDPTRKNPPIILIHGWPEIAYSWKNQLGPLADAGFRVIAVDIKGFGYSDAPIDPTLYDAKTMTADFCGLLDTLGIKKAIFCGHDWGGSLIWSMAQLHPERVVGAIGLCTPLRRRAPVEPISILRKRFGNVHYFVHFQQPEIAENLFATDPERFVKLMFRRPVPREKWPSLVPEIFDVPGRFKNAPEPSDDGLIISTQDAQVYVDAYRNSGFHGGVNLYRNVDQNWKYMAGRDEVVRAPSLWIGADLDLFLPPETAVDMDELVPDLEKHIIPDCGHWMNWEKPNEINKIMIDWLNRRFST</sequence>
<proteinExistence type="predicted"/>
<evidence type="ECO:0000313" key="3">
    <source>
        <dbReference type="EMBL" id="MEX6632473.1"/>
    </source>
</evidence>
<dbReference type="GO" id="GO:0016787">
    <property type="term" value="F:hydrolase activity"/>
    <property type="evidence" value="ECO:0007669"/>
    <property type="project" value="UniProtKB-KW"/>
</dbReference>
<keyword evidence="1 3" id="KW-0378">Hydrolase</keyword>
<dbReference type="PANTHER" id="PTHR43329">
    <property type="entry name" value="EPOXIDE HYDROLASE"/>
    <property type="match status" value="1"/>
</dbReference>
<keyword evidence="4" id="KW-1185">Reference proteome</keyword>
<reference evidence="3 4" key="1">
    <citation type="submission" date="2024-05" db="EMBL/GenBank/DDBJ databases">
        <title>Three bacterial strains, DH-69, EH-24, and ECK-19 isolated from coastal sediments.</title>
        <authorList>
            <person name="Ye Y.-Q."/>
            <person name="Du Z.-J."/>
        </authorList>
    </citation>
    <scope>NUCLEOTIDE SEQUENCE [LARGE SCALE GENOMIC DNA]</scope>
    <source>
        <strain evidence="3 4">ECK-19</strain>
    </source>
</reference>
<evidence type="ECO:0000313" key="4">
    <source>
        <dbReference type="Proteomes" id="UP001560685"/>
    </source>
</evidence>
<evidence type="ECO:0000259" key="2">
    <source>
        <dbReference type="Pfam" id="PF00561"/>
    </source>
</evidence>
<dbReference type="InterPro" id="IPR000639">
    <property type="entry name" value="Epox_hydrolase-like"/>
</dbReference>
<protein>
    <submittedName>
        <fullName evidence="3">Alpha/beta hydrolase</fullName>
    </submittedName>
</protein>
<accession>A0ABV3Z1W9</accession>
<dbReference type="Gene3D" id="3.40.50.1820">
    <property type="entry name" value="alpha/beta hydrolase"/>
    <property type="match status" value="1"/>
</dbReference>